<name>A0ABS1TK40_9BACI</name>
<evidence type="ECO:0000313" key="3">
    <source>
        <dbReference type="Proteomes" id="UP000623967"/>
    </source>
</evidence>
<accession>A0ABS1TK40</accession>
<keyword evidence="3" id="KW-1185">Reference proteome</keyword>
<dbReference type="SUPFAM" id="SSF88659">
    <property type="entry name" value="Sigma3 and sigma4 domains of RNA polymerase sigma factors"/>
    <property type="match status" value="1"/>
</dbReference>
<feature type="domain" description="RNA polymerase sigma factor 70 region 4 type 2" evidence="1">
    <location>
        <begin position="45"/>
        <end position="96"/>
    </location>
</feature>
<dbReference type="InterPro" id="IPR013324">
    <property type="entry name" value="RNA_pol_sigma_r3/r4-like"/>
</dbReference>
<dbReference type="InterPro" id="IPR036388">
    <property type="entry name" value="WH-like_DNA-bd_sf"/>
</dbReference>
<dbReference type="InterPro" id="IPR013249">
    <property type="entry name" value="RNA_pol_sigma70_r4_t2"/>
</dbReference>
<gene>
    <name evidence="2" type="ORF">JK635_05430</name>
</gene>
<dbReference type="CDD" id="cd06171">
    <property type="entry name" value="Sigma70_r4"/>
    <property type="match status" value="1"/>
</dbReference>
<dbReference type="Gene3D" id="1.10.10.10">
    <property type="entry name" value="Winged helix-like DNA-binding domain superfamily/Winged helix DNA-binding domain"/>
    <property type="match status" value="1"/>
</dbReference>
<comment type="caution">
    <text evidence="2">The sequence shown here is derived from an EMBL/GenBank/DDBJ whole genome shotgun (WGS) entry which is preliminary data.</text>
</comment>
<sequence>MTWFTKIIICCSGQILQRRSNVVPLKEELISELPAAERNHKESIDILQVLSRLQENYRTALILFYYHDNSIKIISDILDIPESTVKTNLSRGKLALKKFMKARNKAEHEKELKAVFEKKKSRRKRFFKQ</sequence>
<evidence type="ECO:0000259" key="1">
    <source>
        <dbReference type="Pfam" id="PF08281"/>
    </source>
</evidence>
<evidence type="ECO:0000313" key="2">
    <source>
        <dbReference type="EMBL" id="MBL4951680.1"/>
    </source>
</evidence>
<proteinExistence type="predicted"/>
<dbReference type="EMBL" id="JAESWB010000045">
    <property type="protein sequence ID" value="MBL4951680.1"/>
    <property type="molecule type" value="Genomic_DNA"/>
</dbReference>
<organism evidence="2 3">
    <name type="scientific">Neobacillus paridis</name>
    <dbReference type="NCBI Taxonomy" id="2803862"/>
    <lineage>
        <taxon>Bacteria</taxon>
        <taxon>Bacillati</taxon>
        <taxon>Bacillota</taxon>
        <taxon>Bacilli</taxon>
        <taxon>Bacillales</taxon>
        <taxon>Bacillaceae</taxon>
        <taxon>Neobacillus</taxon>
    </lineage>
</organism>
<dbReference type="RefSeq" id="WP_202652958.1">
    <property type="nucleotide sequence ID" value="NZ_JAESWB010000045.1"/>
</dbReference>
<protein>
    <recommendedName>
        <fullName evidence="1">RNA polymerase sigma factor 70 region 4 type 2 domain-containing protein</fullName>
    </recommendedName>
</protein>
<reference evidence="2 3" key="1">
    <citation type="submission" date="2021-01" db="EMBL/GenBank/DDBJ databases">
        <title>Genome public.</title>
        <authorList>
            <person name="Liu C."/>
            <person name="Sun Q."/>
        </authorList>
    </citation>
    <scope>NUCLEOTIDE SEQUENCE [LARGE SCALE GENOMIC DNA]</scope>
    <source>
        <strain evidence="2 3">YIM B02564</strain>
    </source>
</reference>
<dbReference type="Pfam" id="PF08281">
    <property type="entry name" value="Sigma70_r4_2"/>
    <property type="match status" value="1"/>
</dbReference>
<dbReference type="Proteomes" id="UP000623967">
    <property type="component" value="Unassembled WGS sequence"/>
</dbReference>